<organism evidence="4 5">
    <name type="scientific">Endocarpon pusillum</name>
    <dbReference type="NCBI Taxonomy" id="364733"/>
    <lineage>
        <taxon>Eukaryota</taxon>
        <taxon>Fungi</taxon>
        <taxon>Dikarya</taxon>
        <taxon>Ascomycota</taxon>
        <taxon>Pezizomycotina</taxon>
        <taxon>Eurotiomycetes</taxon>
        <taxon>Chaetothyriomycetidae</taxon>
        <taxon>Verrucariales</taxon>
        <taxon>Verrucariaceae</taxon>
        <taxon>Endocarpon</taxon>
    </lineage>
</organism>
<dbReference type="InterPro" id="IPR017930">
    <property type="entry name" value="Myb_dom"/>
</dbReference>
<dbReference type="InterPro" id="IPR009057">
    <property type="entry name" value="Homeodomain-like_sf"/>
</dbReference>
<evidence type="ECO:0000259" key="3">
    <source>
        <dbReference type="PROSITE" id="PS51294"/>
    </source>
</evidence>
<feature type="compositionally biased region" description="Basic and acidic residues" evidence="1">
    <location>
        <begin position="35"/>
        <end position="52"/>
    </location>
</feature>
<dbReference type="PROSITE" id="PS50090">
    <property type="entry name" value="MYB_LIKE"/>
    <property type="match status" value="3"/>
</dbReference>
<dbReference type="GO" id="GO:0000978">
    <property type="term" value="F:RNA polymerase II cis-regulatory region sequence-specific DNA binding"/>
    <property type="evidence" value="ECO:0007669"/>
    <property type="project" value="TreeGrafter"/>
</dbReference>
<evidence type="ECO:0000313" key="4">
    <source>
        <dbReference type="EMBL" id="KAF7512321.1"/>
    </source>
</evidence>
<evidence type="ECO:0000256" key="1">
    <source>
        <dbReference type="SAM" id="MobiDB-lite"/>
    </source>
</evidence>
<gene>
    <name evidence="4" type="ORF">GJ744_001889</name>
</gene>
<protein>
    <recommendedName>
        <fullName evidence="6">Myb-like domain-containing protein</fullName>
    </recommendedName>
</protein>
<feature type="region of interest" description="Disordered" evidence="1">
    <location>
        <begin position="273"/>
        <end position="318"/>
    </location>
</feature>
<evidence type="ECO:0000313" key="5">
    <source>
        <dbReference type="Proteomes" id="UP000606974"/>
    </source>
</evidence>
<dbReference type="Pfam" id="PF00249">
    <property type="entry name" value="Myb_DNA-binding"/>
    <property type="match status" value="2"/>
</dbReference>
<dbReference type="GO" id="GO:0000981">
    <property type="term" value="F:DNA-binding transcription factor activity, RNA polymerase II-specific"/>
    <property type="evidence" value="ECO:0007669"/>
    <property type="project" value="TreeGrafter"/>
</dbReference>
<evidence type="ECO:0008006" key="6">
    <source>
        <dbReference type="Google" id="ProtNLM"/>
    </source>
</evidence>
<dbReference type="InterPro" id="IPR050560">
    <property type="entry name" value="MYB_TF"/>
</dbReference>
<feature type="domain" description="Myb-like" evidence="2">
    <location>
        <begin position="107"/>
        <end position="154"/>
    </location>
</feature>
<feature type="region of interest" description="Disordered" evidence="1">
    <location>
        <begin position="20"/>
        <end position="67"/>
    </location>
</feature>
<dbReference type="GO" id="GO:0005634">
    <property type="term" value="C:nucleus"/>
    <property type="evidence" value="ECO:0007669"/>
    <property type="project" value="TreeGrafter"/>
</dbReference>
<keyword evidence="5" id="KW-1185">Reference proteome</keyword>
<name>A0A8H7EA39_9EURO</name>
<dbReference type="GO" id="GO:0000278">
    <property type="term" value="P:mitotic cell cycle"/>
    <property type="evidence" value="ECO:0007669"/>
    <property type="project" value="TreeGrafter"/>
</dbReference>
<dbReference type="SMART" id="SM00717">
    <property type="entry name" value="SANT"/>
    <property type="match status" value="3"/>
</dbReference>
<dbReference type="CDD" id="cd00167">
    <property type="entry name" value="SANT"/>
    <property type="match status" value="3"/>
</dbReference>
<dbReference type="PANTHER" id="PTHR45614">
    <property type="entry name" value="MYB PROTEIN-RELATED"/>
    <property type="match status" value="1"/>
</dbReference>
<dbReference type="SUPFAM" id="SSF46689">
    <property type="entry name" value="Homeodomain-like"/>
    <property type="match status" value="2"/>
</dbReference>
<comment type="caution">
    <text evidence="4">The sequence shown here is derived from an EMBL/GenBank/DDBJ whole genome shotgun (WGS) entry which is preliminary data.</text>
</comment>
<feature type="compositionally biased region" description="Polar residues" evidence="1">
    <location>
        <begin position="21"/>
        <end position="30"/>
    </location>
</feature>
<feature type="domain" description="Myb-like" evidence="2">
    <location>
        <begin position="7"/>
        <end position="50"/>
    </location>
</feature>
<evidence type="ECO:0000259" key="2">
    <source>
        <dbReference type="PROSITE" id="PS50090"/>
    </source>
</evidence>
<sequence>MFTSQRRWSPNEDALIRTEAELQSTESKPMNWNKVAEKSPGRSNKDCRKRSYNEAIGSSRNGPWTEEEDSRLASSVARYGMSWVLVAQQMETRSAEQCSKRWQDCLNLDLDRSTWTDGENRCLLSAIHTHGSNWKYIQTLHFPGRSVNNVKNQYTIVKRKYVEIPSDLPPCCPDTGAGENIARHGDSEESFDGVKADFSELMNFDEVIGNKLTTSGMALSHVKKVVDDFEMDLCPFSSDASRLDSGLTKYNQSGGASAHLVCAPLFNRFDHGSGPGLQERPSLASPGVSVPEQQPSRMSRDNKSNQNSSPNAVEKQNLPYNPENLLAAKVEGHELVDSICGSPMGSSNPRTIITLEEADSKTVMEMMDIALRSKAKVKFEQLSAVQPKAEVL</sequence>
<dbReference type="InterPro" id="IPR001005">
    <property type="entry name" value="SANT/Myb"/>
</dbReference>
<dbReference type="PROSITE" id="PS51294">
    <property type="entry name" value="HTH_MYB"/>
    <property type="match status" value="1"/>
</dbReference>
<dbReference type="Gene3D" id="1.10.10.60">
    <property type="entry name" value="Homeodomain-like"/>
    <property type="match status" value="3"/>
</dbReference>
<dbReference type="Proteomes" id="UP000606974">
    <property type="component" value="Unassembled WGS sequence"/>
</dbReference>
<reference evidence="4" key="1">
    <citation type="submission" date="2020-02" db="EMBL/GenBank/DDBJ databases">
        <authorList>
            <person name="Palmer J.M."/>
        </authorList>
    </citation>
    <scope>NUCLEOTIDE SEQUENCE</scope>
    <source>
        <strain evidence="4">EPUS1.4</strain>
        <tissue evidence="4">Thallus</tissue>
    </source>
</reference>
<accession>A0A8H7EA39</accession>
<proteinExistence type="predicted"/>
<dbReference type="PANTHER" id="PTHR45614:SF199">
    <property type="entry name" value="MYB-LIKE TRANSCRIPTION FACTOR (EUROFUNG)-RELATED"/>
    <property type="match status" value="1"/>
</dbReference>
<feature type="domain" description="Myb-like" evidence="2">
    <location>
        <begin position="60"/>
        <end position="106"/>
    </location>
</feature>
<feature type="domain" description="HTH myb-type" evidence="3">
    <location>
        <begin position="62"/>
        <end position="110"/>
    </location>
</feature>
<dbReference type="OrthoDB" id="2143914at2759"/>
<dbReference type="GO" id="GO:0045944">
    <property type="term" value="P:positive regulation of transcription by RNA polymerase II"/>
    <property type="evidence" value="ECO:0007669"/>
    <property type="project" value="TreeGrafter"/>
</dbReference>
<dbReference type="EMBL" id="JAACFV010000013">
    <property type="protein sequence ID" value="KAF7512321.1"/>
    <property type="molecule type" value="Genomic_DNA"/>
</dbReference>
<dbReference type="AlphaFoldDB" id="A0A8H7EA39"/>